<dbReference type="EMBL" id="LR026963">
    <property type="protein sequence ID" value="VBB69609.1"/>
    <property type="molecule type" value="Genomic_DNA"/>
</dbReference>
<organism evidence="1">
    <name type="scientific">invertebrate metagenome</name>
    <dbReference type="NCBI Taxonomy" id="1711999"/>
    <lineage>
        <taxon>unclassified sequences</taxon>
        <taxon>metagenomes</taxon>
        <taxon>organismal metagenomes</taxon>
    </lineage>
</organism>
<reference evidence="1" key="1">
    <citation type="submission" date="2018-10" db="EMBL/GenBank/DDBJ databases">
        <authorList>
            <person name="Gruber-Vodicka H."/>
            <person name="Jaeckle O."/>
        </authorList>
    </citation>
    <scope>NUCLEOTIDE SEQUENCE</scope>
</reference>
<gene>
    <name evidence="1" type="ORF">RIEGSTA812A_PEG_1082</name>
</gene>
<name>A0A484H6G4_9ZZZZ</name>
<accession>A0A484H6G4</accession>
<proteinExistence type="predicted"/>
<sequence>MLAKRVSATALLAMATNPYYAILKGKCHTYDSLMESLYV</sequence>
<protein>
    <submittedName>
        <fullName evidence="1">Uncharacterized protein</fullName>
    </submittedName>
</protein>
<dbReference type="AlphaFoldDB" id="A0A484H6G4"/>
<evidence type="ECO:0000313" key="1">
    <source>
        <dbReference type="EMBL" id="VBB69609.1"/>
    </source>
</evidence>